<feature type="compositionally biased region" description="Polar residues" evidence="1">
    <location>
        <begin position="667"/>
        <end position="677"/>
    </location>
</feature>
<dbReference type="Gene3D" id="1.25.40.10">
    <property type="entry name" value="Tetratricopeptide repeat domain"/>
    <property type="match status" value="1"/>
</dbReference>
<organism evidence="2 3">
    <name type="scientific">Cerrena zonata</name>
    <dbReference type="NCBI Taxonomy" id="2478898"/>
    <lineage>
        <taxon>Eukaryota</taxon>
        <taxon>Fungi</taxon>
        <taxon>Dikarya</taxon>
        <taxon>Basidiomycota</taxon>
        <taxon>Agaricomycotina</taxon>
        <taxon>Agaricomycetes</taxon>
        <taxon>Polyporales</taxon>
        <taxon>Cerrenaceae</taxon>
        <taxon>Cerrena</taxon>
    </lineage>
</organism>
<dbReference type="Proteomes" id="UP001385951">
    <property type="component" value="Unassembled WGS sequence"/>
</dbReference>
<dbReference type="AlphaFoldDB" id="A0AAW0GSP2"/>
<dbReference type="EMBL" id="JASBNA010000001">
    <property type="protein sequence ID" value="KAK7695677.1"/>
    <property type="molecule type" value="Genomic_DNA"/>
</dbReference>
<reference evidence="2 3" key="1">
    <citation type="submission" date="2022-09" db="EMBL/GenBank/DDBJ databases">
        <authorList>
            <person name="Palmer J.M."/>
        </authorList>
    </citation>
    <scope>NUCLEOTIDE SEQUENCE [LARGE SCALE GENOMIC DNA]</scope>
    <source>
        <strain evidence="2 3">DSM 7382</strain>
    </source>
</reference>
<feature type="region of interest" description="Disordered" evidence="1">
    <location>
        <begin position="497"/>
        <end position="528"/>
    </location>
</feature>
<protein>
    <recommendedName>
        <fullName evidence="4">Pentatricopeptide repeat domain-containing protein</fullName>
    </recommendedName>
</protein>
<evidence type="ECO:0000256" key="1">
    <source>
        <dbReference type="SAM" id="MobiDB-lite"/>
    </source>
</evidence>
<sequence>MSLVSKQCLKHIRIPKSCRHVPRAAVVRNIHASQVTGFTLAIPTLDLSSFPSSSRTHDTRESVQDLRLAELLQDLDGGSPDPTRVWRSYRKLLTVELPANVPLVIHQRVLRACSPSSKQMRAILADQLKARSRPSTPHQFEGRFQSIIHNMQEAGYTPDLNDFYYILEQFASVGHHVGSRRVMAEMEELGIDKTPKVYALGLESLCRALTLPLWHEERPRFLKEFSTDAQKLLDEMWKANIPVSPMCVDLAVRVFKETMDMDGLEKVLKVVYGIDLAYPDRPPVEFWDKGRTKPVEGDFISPLSGPQPFSTAALNTTLDILGRLGEVSKMVQLFEVVTNPLPQGSSPVPSSSFDDDDDDFGVNSPAVAPFTLPHAIPNTTTFYTLIRWLVQADHPILVRHYCLQAYHLDRALDTRIRRLITQKVNPVRIEDLTAPRMSMNRNILQAVMSLANRNKNRNLELLRWISYRIERVLKNKRSDVEFYTKYRKLLAAGHLEHLSSPEDSSTNPPFSDTSSSLSQPQSEDEQKTPAAFHLDAAKNPPFVPSPKDKPLDLDLHLTLLQRDIEDIVPLQQHCLDILGRNTQRLKERLGRRVWAEKDVYLRVPDGRRKIAKAHWPTLVNFASQPQVPKEEAEDDLSDLSGPSRRRRWQRQQSNLAFRRGRRGFMTSAVQQSPHHTS</sequence>
<comment type="caution">
    <text evidence="2">The sequence shown here is derived from an EMBL/GenBank/DDBJ whole genome shotgun (WGS) entry which is preliminary data.</text>
</comment>
<gene>
    <name evidence="2" type="ORF">QCA50_000313</name>
</gene>
<proteinExistence type="predicted"/>
<name>A0AAW0GSP2_9APHY</name>
<dbReference type="InterPro" id="IPR011990">
    <property type="entry name" value="TPR-like_helical_dom_sf"/>
</dbReference>
<accession>A0AAW0GSP2</accession>
<feature type="region of interest" description="Disordered" evidence="1">
    <location>
        <begin position="622"/>
        <end position="677"/>
    </location>
</feature>
<keyword evidence="3" id="KW-1185">Reference proteome</keyword>
<evidence type="ECO:0000313" key="3">
    <source>
        <dbReference type="Proteomes" id="UP001385951"/>
    </source>
</evidence>
<feature type="compositionally biased region" description="Low complexity" evidence="1">
    <location>
        <begin position="508"/>
        <end position="521"/>
    </location>
</feature>
<evidence type="ECO:0008006" key="4">
    <source>
        <dbReference type="Google" id="ProtNLM"/>
    </source>
</evidence>
<evidence type="ECO:0000313" key="2">
    <source>
        <dbReference type="EMBL" id="KAK7695677.1"/>
    </source>
</evidence>